<feature type="compositionally biased region" description="Basic and acidic residues" evidence="9">
    <location>
        <begin position="48"/>
        <end position="61"/>
    </location>
</feature>
<dbReference type="Proteomes" id="UP001056012">
    <property type="component" value="Chromosome 1"/>
</dbReference>
<feature type="region of interest" description="Disordered" evidence="9">
    <location>
        <begin position="37"/>
        <end position="61"/>
    </location>
</feature>
<evidence type="ECO:0000256" key="9">
    <source>
        <dbReference type="SAM" id="MobiDB-lite"/>
    </source>
</evidence>
<dbReference type="PANTHER" id="PTHR11079:SF149">
    <property type="entry name" value="TRNA-SPECIFIC ADENOSINE DEAMINASE 2"/>
    <property type="match status" value="1"/>
</dbReference>
<dbReference type="EMBL" id="CP089274">
    <property type="protein sequence ID" value="USP73742.1"/>
    <property type="molecule type" value="Genomic_DNA"/>
</dbReference>
<dbReference type="InterPro" id="IPR016193">
    <property type="entry name" value="Cytidine_deaminase-like"/>
</dbReference>
<gene>
    <name evidence="12" type="ORF">yc1106_01016</name>
</gene>
<reference evidence="12" key="1">
    <citation type="submission" date="2021-12" db="EMBL/GenBank/DDBJ databases">
        <title>Curvularia clavata genome.</title>
        <authorList>
            <person name="Cao Y."/>
        </authorList>
    </citation>
    <scope>NUCLEOTIDE SEQUENCE</scope>
    <source>
        <strain evidence="12">Yc1106</strain>
    </source>
</reference>
<accession>A0A9Q8Z113</accession>
<dbReference type="AlphaFoldDB" id="A0A9Q8Z113"/>
<keyword evidence="10" id="KW-0812">Transmembrane</keyword>
<comment type="similarity">
    <text evidence="2">Belongs to the cytidine and deoxycytidylate deaminase family. ADAT2 subfamily.</text>
</comment>
<keyword evidence="4" id="KW-0819">tRNA processing</keyword>
<dbReference type="GO" id="GO:0052718">
    <property type="term" value="C:tRNA-specific adenosine-34 deaminase complex"/>
    <property type="evidence" value="ECO:0007669"/>
    <property type="project" value="UniProtKB-ARBA"/>
</dbReference>
<sequence length="286" mass="31501">MTAILKVKASWQPLVVASAGLGLALYWLFVQQSTTTNSSSHSTVNQQHRQDYEAVRETEDMDPEERTYHEGFMREAIAMAELALTSDETPVGCVFVKDGKIIGRGMNETNRTLNGTRHAEFVAIASILSQHPISVFKETDLYVTVEPCVMCASMLRQYGIRAVYFGCWNERFGGTGGVLTIHSDPSVDQPYPVTGGIFREEAIMLLRKFYVQENEKAPEPKQKKTRELKTEILPMDVHQPKSASSSDVRSPAQSASTGSIPTLSSLPKGIVTVESESRPATATPVT</sequence>
<feature type="compositionally biased region" description="Basic and acidic residues" evidence="9">
    <location>
        <begin position="215"/>
        <end position="230"/>
    </location>
</feature>
<evidence type="ECO:0000313" key="13">
    <source>
        <dbReference type="Proteomes" id="UP001056012"/>
    </source>
</evidence>
<comment type="cofactor">
    <cofactor evidence="1">
        <name>Zn(2+)</name>
        <dbReference type="ChEBI" id="CHEBI:29105"/>
    </cofactor>
</comment>
<feature type="compositionally biased region" description="Low complexity" evidence="9">
    <location>
        <begin position="37"/>
        <end position="47"/>
    </location>
</feature>
<keyword evidence="10" id="KW-1133">Transmembrane helix</keyword>
<dbReference type="GO" id="GO:0008270">
    <property type="term" value="F:zinc ion binding"/>
    <property type="evidence" value="ECO:0007669"/>
    <property type="project" value="InterPro"/>
</dbReference>
<dbReference type="GO" id="GO:0005634">
    <property type="term" value="C:nucleus"/>
    <property type="evidence" value="ECO:0007669"/>
    <property type="project" value="TreeGrafter"/>
</dbReference>
<feature type="region of interest" description="Disordered" evidence="9">
    <location>
        <begin position="215"/>
        <end position="286"/>
    </location>
</feature>
<evidence type="ECO:0000259" key="11">
    <source>
        <dbReference type="PROSITE" id="PS51747"/>
    </source>
</evidence>
<evidence type="ECO:0000256" key="6">
    <source>
        <dbReference type="ARBA" id="ARBA00022801"/>
    </source>
</evidence>
<evidence type="ECO:0000256" key="3">
    <source>
        <dbReference type="ARBA" id="ARBA00012740"/>
    </source>
</evidence>
<dbReference type="OrthoDB" id="1701769at2759"/>
<evidence type="ECO:0000256" key="2">
    <source>
        <dbReference type="ARBA" id="ARBA00010669"/>
    </source>
</evidence>
<dbReference type="GO" id="GO:0002100">
    <property type="term" value="P:tRNA wobble adenosine to inosine editing"/>
    <property type="evidence" value="ECO:0007669"/>
    <property type="project" value="TreeGrafter"/>
</dbReference>
<dbReference type="PROSITE" id="PS51747">
    <property type="entry name" value="CYT_DCMP_DEAMINASES_2"/>
    <property type="match status" value="1"/>
</dbReference>
<dbReference type="PANTHER" id="PTHR11079">
    <property type="entry name" value="CYTOSINE DEAMINASE FAMILY MEMBER"/>
    <property type="match status" value="1"/>
</dbReference>
<dbReference type="Gene3D" id="3.40.140.10">
    <property type="entry name" value="Cytidine Deaminase, domain 2"/>
    <property type="match status" value="1"/>
</dbReference>
<dbReference type="CDD" id="cd01285">
    <property type="entry name" value="nucleoside_deaminase"/>
    <property type="match status" value="1"/>
</dbReference>
<keyword evidence="10" id="KW-0472">Membrane</keyword>
<evidence type="ECO:0000256" key="1">
    <source>
        <dbReference type="ARBA" id="ARBA00001947"/>
    </source>
</evidence>
<dbReference type="VEuPathDB" id="FungiDB:yc1106_01016"/>
<organism evidence="12 13">
    <name type="scientific">Curvularia clavata</name>
    <dbReference type="NCBI Taxonomy" id="95742"/>
    <lineage>
        <taxon>Eukaryota</taxon>
        <taxon>Fungi</taxon>
        <taxon>Dikarya</taxon>
        <taxon>Ascomycota</taxon>
        <taxon>Pezizomycotina</taxon>
        <taxon>Dothideomycetes</taxon>
        <taxon>Pleosporomycetidae</taxon>
        <taxon>Pleosporales</taxon>
        <taxon>Pleosporineae</taxon>
        <taxon>Pleosporaceae</taxon>
        <taxon>Curvularia</taxon>
    </lineage>
</organism>
<dbReference type="InterPro" id="IPR002125">
    <property type="entry name" value="CMP_dCMP_dom"/>
</dbReference>
<keyword evidence="13" id="KW-1185">Reference proteome</keyword>
<dbReference type="EC" id="3.5.4.33" evidence="3"/>
<protein>
    <recommendedName>
        <fullName evidence="3">tRNA(adenine(34)) deaminase</fullName>
        <ecNumber evidence="3">3.5.4.33</ecNumber>
    </recommendedName>
</protein>
<evidence type="ECO:0000256" key="10">
    <source>
        <dbReference type="SAM" id="Phobius"/>
    </source>
</evidence>
<dbReference type="PROSITE" id="PS00903">
    <property type="entry name" value="CYT_DCMP_DEAMINASES_1"/>
    <property type="match status" value="1"/>
</dbReference>
<dbReference type="GO" id="GO:0052717">
    <property type="term" value="F:tRNA-specific adenosine-34 deaminase activity"/>
    <property type="evidence" value="ECO:0007669"/>
    <property type="project" value="UniProtKB-EC"/>
</dbReference>
<dbReference type="InterPro" id="IPR016192">
    <property type="entry name" value="APOBEC/CMP_deaminase_Zn-bd"/>
</dbReference>
<dbReference type="FunFam" id="3.40.140.10:FF:000039">
    <property type="entry name" value="tRNA-specific adenosine deaminase"/>
    <property type="match status" value="1"/>
</dbReference>
<dbReference type="SUPFAM" id="SSF53927">
    <property type="entry name" value="Cytidine deaminase-like"/>
    <property type="match status" value="1"/>
</dbReference>
<evidence type="ECO:0000256" key="5">
    <source>
        <dbReference type="ARBA" id="ARBA00022723"/>
    </source>
</evidence>
<keyword evidence="7" id="KW-0862">Zinc</keyword>
<comment type="catalytic activity">
    <reaction evidence="8">
        <text>adenosine(34) in tRNA + H2O + H(+) = inosine(34) in tRNA + NH4(+)</text>
        <dbReference type="Rhea" id="RHEA:43168"/>
        <dbReference type="Rhea" id="RHEA-COMP:10373"/>
        <dbReference type="Rhea" id="RHEA-COMP:10374"/>
        <dbReference type="ChEBI" id="CHEBI:15377"/>
        <dbReference type="ChEBI" id="CHEBI:15378"/>
        <dbReference type="ChEBI" id="CHEBI:28938"/>
        <dbReference type="ChEBI" id="CHEBI:74411"/>
        <dbReference type="ChEBI" id="CHEBI:82852"/>
        <dbReference type="EC" id="3.5.4.33"/>
    </reaction>
</comment>
<feature type="compositionally biased region" description="Polar residues" evidence="9">
    <location>
        <begin position="241"/>
        <end position="265"/>
    </location>
</feature>
<keyword evidence="6" id="KW-0378">Hydrolase</keyword>
<name>A0A9Q8Z113_CURCL</name>
<feature type="domain" description="CMP/dCMP-type deaminase" evidence="11">
    <location>
        <begin position="67"/>
        <end position="179"/>
    </location>
</feature>
<dbReference type="GO" id="GO:0005737">
    <property type="term" value="C:cytoplasm"/>
    <property type="evidence" value="ECO:0007669"/>
    <property type="project" value="TreeGrafter"/>
</dbReference>
<keyword evidence="5" id="KW-0479">Metal-binding</keyword>
<evidence type="ECO:0000256" key="8">
    <source>
        <dbReference type="ARBA" id="ARBA00048045"/>
    </source>
</evidence>
<feature type="transmembrane region" description="Helical" evidence="10">
    <location>
        <begin position="12"/>
        <end position="30"/>
    </location>
</feature>
<evidence type="ECO:0000256" key="4">
    <source>
        <dbReference type="ARBA" id="ARBA00022694"/>
    </source>
</evidence>
<dbReference type="Pfam" id="PF00383">
    <property type="entry name" value="dCMP_cyt_deam_1"/>
    <property type="match status" value="1"/>
</dbReference>
<evidence type="ECO:0000256" key="7">
    <source>
        <dbReference type="ARBA" id="ARBA00022833"/>
    </source>
</evidence>
<proteinExistence type="inferred from homology"/>
<evidence type="ECO:0000313" key="12">
    <source>
        <dbReference type="EMBL" id="USP73742.1"/>
    </source>
</evidence>